<name>A0A8D8ANS3_CULPI</name>
<protein>
    <submittedName>
        <fullName evidence="2">(northern house mosquito) hypothetical protein</fullName>
    </submittedName>
</protein>
<organism evidence="2">
    <name type="scientific">Culex pipiens</name>
    <name type="common">House mosquito</name>
    <dbReference type="NCBI Taxonomy" id="7175"/>
    <lineage>
        <taxon>Eukaryota</taxon>
        <taxon>Metazoa</taxon>
        <taxon>Ecdysozoa</taxon>
        <taxon>Arthropoda</taxon>
        <taxon>Hexapoda</taxon>
        <taxon>Insecta</taxon>
        <taxon>Pterygota</taxon>
        <taxon>Neoptera</taxon>
        <taxon>Endopterygota</taxon>
        <taxon>Diptera</taxon>
        <taxon>Nematocera</taxon>
        <taxon>Culicoidea</taxon>
        <taxon>Culicidae</taxon>
        <taxon>Culicinae</taxon>
        <taxon>Culicini</taxon>
        <taxon>Culex</taxon>
        <taxon>Culex</taxon>
    </lineage>
</organism>
<keyword evidence="1" id="KW-1133">Transmembrane helix</keyword>
<sequence length="244" mass="25752">MPWRRRSCSVDSLALLPTSGCCESLMSSATPCCSDSDRDMAMASCSCSGSTCSARECSTMSSLSSSSSLSWYFWNAFRMSWEDLRGARGFLVVTFRCTFVFAFGAVVSFLTGSKSSSEVLKNLLIIPEPPSGGFRGSFGNRRIGESGDFSRESNRVRLINISSGSGSLSTRSITSGCKAGGSFGLSPCSCDTSGLLAPEVEGLNSLSLAYLTFPLAAIVTSRCDRSVPLRATSGWCPLASAPPS</sequence>
<accession>A0A8D8ANS3</accession>
<evidence type="ECO:0000256" key="1">
    <source>
        <dbReference type="SAM" id="Phobius"/>
    </source>
</evidence>
<evidence type="ECO:0000313" key="2">
    <source>
        <dbReference type="EMBL" id="CAG6457461.1"/>
    </source>
</evidence>
<keyword evidence="1" id="KW-0472">Membrane</keyword>
<proteinExistence type="predicted"/>
<keyword evidence="1" id="KW-0812">Transmembrane</keyword>
<feature type="transmembrane region" description="Helical" evidence="1">
    <location>
        <begin position="89"/>
        <end position="110"/>
    </location>
</feature>
<dbReference type="AlphaFoldDB" id="A0A8D8ANS3"/>
<reference evidence="2" key="1">
    <citation type="submission" date="2021-05" db="EMBL/GenBank/DDBJ databases">
        <authorList>
            <person name="Alioto T."/>
            <person name="Alioto T."/>
            <person name="Gomez Garrido J."/>
        </authorList>
    </citation>
    <scope>NUCLEOTIDE SEQUENCE</scope>
</reference>
<dbReference type="EMBL" id="HBUE01032846">
    <property type="protein sequence ID" value="CAG6457461.1"/>
    <property type="molecule type" value="Transcribed_RNA"/>
</dbReference>